<evidence type="ECO:0000259" key="5">
    <source>
        <dbReference type="PROSITE" id="PS50823"/>
    </source>
</evidence>
<dbReference type="PANTHER" id="PTHR42698">
    <property type="entry name" value="GTPASE ERA"/>
    <property type="match status" value="1"/>
</dbReference>
<dbReference type="NCBIfam" id="TIGR00231">
    <property type="entry name" value="small_GTP"/>
    <property type="match status" value="1"/>
</dbReference>
<evidence type="ECO:0000256" key="3">
    <source>
        <dbReference type="ARBA" id="ARBA00022884"/>
    </source>
</evidence>
<dbReference type="InterPro" id="IPR009019">
    <property type="entry name" value="KH_sf_prok-type"/>
</dbReference>
<gene>
    <name evidence="7" type="ORF">MNBD_GAMMA17-1920</name>
</gene>
<evidence type="ECO:0000256" key="4">
    <source>
        <dbReference type="ARBA" id="ARBA00023134"/>
    </source>
</evidence>
<dbReference type="PROSITE" id="PS51713">
    <property type="entry name" value="G_ERA"/>
    <property type="match status" value="1"/>
</dbReference>
<accession>A0A3B0ZFW6</accession>
<dbReference type="GO" id="GO:0043024">
    <property type="term" value="F:ribosomal small subunit binding"/>
    <property type="evidence" value="ECO:0007669"/>
    <property type="project" value="TreeGrafter"/>
</dbReference>
<dbReference type="SUPFAM" id="SSF52540">
    <property type="entry name" value="P-loop containing nucleoside triphosphate hydrolases"/>
    <property type="match status" value="1"/>
</dbReference>
<dbReference type="GO" id="GO:0005525">
    <property type="term" value="F:GTP binding"/>
    <property type="evidence" value="ECO:0007669"/>
    <property type="project" value="UniProtKB-KW"/>
</dbReference>
<dbReference type="Gene3D" id="3.30.300.20">
    <property type="match status" value="1"/>
</dbReference>
<evidence type="ECO:0000256" key="1">
    <source>
        <dbReference type="ARBA" id="ARBA00007921"/>
    </source>
</evidence>
<dbReference type="InterPro" id="IPR027417">
    <property type="entry name" value="P-loop_NTPase"/>
</dbReference>
<dbReference type="PRINTS" id="PR00326">
    <property type="entry name" value="GTP1OBG"/>
</dbReference>
<evidence type="ECO:0000259" key="6">
    <source>
        <dbReference type="PROSITE" id="PS51713"/>
    </source>
</evidence>
<dbReference type="InterPro" id="IPR030388">
    <property type="entry name" value="G_ERA_dom"/>
</dbReference>
<dbReference type="InterPro" id="IPR006073">
    <property type="entry name" value="GTP-bd"/>
</dbReference>
<dbReference type="PROSITE" id="PS50823">
    <property type="entry name" value="KH_TYPE_2"/>
    <property type="match status" value="1"/>
</dbReference>
<dbReference type="Gene3D" id="3.40.50.300">
    <property type="entry name" value="P-loop containing nucleotide triphosphate hydrolases"/>
    <property type="match status" value="1"/>
</dbReference>
<comment type="similarity">
    <text evidence="1">Belongs to the TRAFAC class TrmE-Era-EngA-EngB-Septin-like GTPase superfamily. Era GTPase family.</text>
</comment>
<dbReference type="InterPro" id="IPR015946">
    <property type="entry name" value="KH_dom-like_a/b"/>
</dbReference>
<dbReference type="NCBIfam" id="NF000908">
    <property type="entry name" value="PRK00089.1"/>
    <property type="match status" value="1"/>
</dbReference>
<keyword evidence="2" id="KW-0547">Nucleotide-binding</keyword>
<dbReference type="FunFam" id="3.30.300.20:FF:000003">
    <property type="entry name" value="GTPase Era"/>
    <property type="match status" value="1"/>
</dbReference>
<reference evidence="7" key="1">
    <citation type="submission" date="2018-06" db="EMBL/GenBank/DDBJ databases">
        <authorList>
            <person name="Zhirakovskaya E."/>
        </authorList>
    </citation>
    <scope>NUCLEOTIDE SEQUENCE</scope>
</reference>
<dbReference type="FunFam" id="3.40.50.300:FF:000094">
    <property type="entry name" value="GTPase Era"/>
    <property type="match status" value="1"/>
</dbReference>
<dbReference type="EMBL" id="UOFQ01000058">
    <property type="protein sequence ID" value="VAW87103.1"/>
    <property type="molecule type" value="Genomic_DNA"/>
</dbReference>
<feature type="domain" description="Era-type G" evidence="6">
    <location>
        <begin position="8"/>
        <end position="176"/>
    </location>
</feature>
<dbReference type="InterPro" id="IPR005662">
    <property type="entry name" value="GTPase_Era-like"/>
</dbReference>
<name>A0A3B0ZFW6_9ZZZZ</name>
<dbReference type="PANTHER" id="PTHR42698:SF1">
    <property type="entry name" value="GTPASE ERA, MITOCHONDRIAL"/>
    <property type="match status" value="1"/>
</dbReference>
<sequence length="299" mass="34087">MKSEFLDHCGYVAIIGRPNVGKSTLLNRILGQKISITTRKPQTTRHQILGIKTTAAAQVVYVDTPGIHRGSKKAMNRYMNKAAASVINDVEVVVFVVDGMRWQEDDQVILEKLKSVDAPVILALNKLDKLDDREQLLPYIQQMSEKMIFKEIIPISATKGENIESLEAMVTSLLPASPAFFPEDQVTDKSERFVAAELVREKLMMRLGQEVPYSITVEIEQFKLEKKILHINALIWVERDNQKMIVIGKNGEMLKAVGKQARLEMEDMFEKKVFLKLWVKVKDKWADDERALQNLGYTE</sequence>
<dbReference type="CDD" id="cd22534">
    <property type="entry name" value="KH-II_Era"/>
    <property type="match status" value="1"/>
</dbReference>
<dbReference type="InterPro" id="IPR004044">
    <property type="entry name" value="KH_dom_type_2"/>
</dbReference>
<evidence type="ECO:0000256" key="2">
    <source>
        <dbReference type="ARBA" id="ARBA00022741"/>
    </source>
</evidence>
<proteinExistence type="inferred from homology"/>
<evidence type="ECO:0000313" key="7">
    <source>
        <dbReference type="EMBL" id="VAW87103.1"/>
    </source>
</evidence>
<dbReference type="SUPFAM" id="SSF54814">
    <property type="entry name" value="Prokaryotic type KH domain (KH-domain type II)"/>
    <property type="match status" value="1"/>
</dbReference>
<dbReference type="GO" id="GO:0019843">
    <property type="term" value="F:rRNA binding"/>
    <property type="evidence" value="ECO:0007669"/>
    <property type="project" value="TreeGrafter"/>
</dbReference>
<protein>
    <submittedName>
        <fullName evidence="7">GTP-binding protein Era</fullName>
    </submittedName>
</protein>
<dbReference type="InterPro" id="IPR005225">
    <property type="entry name" value="Small_GTP-bd"/>
</dbReference>
<dbReference type="AlphaFoldDB" id="A0A3B0ZFW6"/>
<dbReference type="HAMAP" id="MF_00367">
    <property type="entry name" value="GTPase_Era"/>
    <property type="match status" value="1"/>
</dbReference>
<dbReference type="CDD" id="cd04163">
    <property type="entry name" value="Era"/>
    <property type="match status" value="1"/>
</dbReference>
<keyword evidence="4" id="KW-0342">GTP-binding</keyword>
<feature type="domain" description="KH type-2" evidence="5">
    <location>
        <begin position="207"/>
        <end position="283"/>
    </location>
</feature>
<dbReference type="Pfam" id="PF01926">
    <property type="entry name" value="MMR_HSR1"/>
    <property type="match status" value="1"/>
</dbReference>
<dbReference type="GO" id="GO:0005829">
    <property type="term" value="C:cytosol"/>
    <property type="evidence" value="ECO:0007669"/>
    <property type="project" value="TreeGrafter"/>
</dbReference>
<dbReference type="Pfam" id="PF07650">
    <property type="entry name" value="KH_2"/>
    <property type="match status" value="1"/>
</dbReference>
<dbReference type="NCBIfam" id="TIGR00436">
    <property type="entry name" value="era"/>
    <property type="match status" value="1"/>
</dbReference>
<dbReference type="GO" id="GO:0000028">
    <property type="term" value="P:ribosomal small subunit assembly"/>
    <property type="evidence" value="ECO:0007669"/>
    <property type="project" value="TreeGrafter"/>
</dbReference>
<keyword evidence="3" id="KW-0694">RNA-binding</keyword>
<organism evidence="7">
    <name type="scientific">hydrothermal vent metagenome</name>
    <dbReference type="NCBI Taxonomy" id="652676"/>
    <lineage>
        <taxon>unclassified sequences</taxon>
        <taxon>metagenomes</taxon>
        <taxon>ecological metagenomes</taxon>
    </lineage>
</organism>